<accession>A0A372NRQ8</accession>
<comment type="caution">
    <text evidence="1">The sequence shown here is derived from an EMBL/GenBank/DDBJ whole genome shotgun (WGS) entry which is preliminary data.</text>
</comment>
<dbReference type="AlphaFoldDB" id="A0A372NRQ8"/>
<keyword evidence="2" id="KW-1185">Reference proteome</keyword>
<dbReference type="Proteomes" id="UP000264217">
    <property type="component" value="Unassembled WGS sequence"/>
</dbReference>
<evidence type="ECO:0000313" key="1">
    <source>
        <dbReference type="EMBL" id="RFZ91963.1"/>
    </source>
</evidence>
<evidence type="ECO:0000313" key="2">
    <source>
        <dbReference type="Proteomes" id="UP000264217"/>
    </source>
</evidence>
<proteinExistence type="predicted"/>
<name>A0A372NRQ8_9SPHI</name>
<reference evidence="1 2" key="1">
    <citation type="submission" date="2018-08" db="EMBL/GenBank/DDBJ databases">
        <title>Mucilaginibacter sp. MYSH2.</title>
        <authorList>
            <person name="Seo T."/>
        </authorList>
    </citation>
    <scope>NUCLEOTIDE SEQUENCE [LARGE SCALE GENOMIC DNA]</scope>
    <source>
        <strain evidence="1 2">MYSH2</strain>
    </source>
</reference>
<protein>
    <submittedName>
        <fullName evidence="1">Uncharacterized protein</fullName>
    </submittedName>
</protein>
<dbReference type="EMBL" id="QWDC01000002">
    <property type="protein sequence ID" value="RFZ91963.1"/>
    <property type="molecule type" value="Genomic_DNA"/>
</dbReference>
<sequence length="68" mass="7772">MLYCVDNELLNVLHVPCQVYPVKLLTPENGAENEKRMNFKGWFICGSKQNFMLTISVLYFCPSVIKSG</sequence>
<gene>
    <name evidence="1" type="ORF">D0C36_10975</name>
</gene>
<organism evidence="1 2">
    <name type="scientific">Mucilaginibacter conchicola</name>
    <dbReference type="NCBI Taxonomy" id="2303333"/>
    <lineage>
        <taxon>Bacteria</taxon>
        <taxon>Pseudomonadati</taxon>
        <taxon>Bacteroidota</taxon>
        <taxon>Sphingobacteriia</taxon>
        <taxon>Sphingobacteriales</taxon>
        <taxon>Sphingobacteriaceae</taxon>
        <taxon>Mucilaginibacter</taxon>
    </lineage>
</organism>